<feature type="domain" description="Hint" evidence="1">
    <location>
        <begin position="130"/>
        <end position="235"/>
    </location>
</feature>
<keyword evidence="3" id="KW-1185">Reference proteome</keyword>
<dbReference type="Gene3D" id="2.170.16.10">
    <property type="entry name" value="Hedgehog/Intein (Hint) domain"/>
    <property type="match status" value="1"/>
</dbReference>
<proteinExistence type="predicted"/>
<evidence type="ECO:0000259" key="1">
    <source>
        <dbReference type="SMART" id="SM00306"/>
    </source>
</evidence>
<dbReference type="SUPFAM" id="SSF51294">
    <property type="entry name" value="Hedgehog/intein (Hint) domain"/>
    <property type="match status" value="1"/>
</dbReference>
<name>A0A2V2YTU4_9BACL</name>
<protein>
    <submittedName>
        <fullName evidence="2">Hint domain-containing protein</fullName>
    </submittedName>
</protein>
<dbReference type="AlphaFoldDB" id="A0A2V2YTU4"/>
<dbReference type="Pfam" id="PF13403">
    <property type="entry name" value="Hint_2"/>
    <property type="match status" value="1"/>
</dbReference>
<dbReference type="SMART" id="SM00306">
    <property type="entry name" value="HintN"/>
    <property type="match status" value="1"/>
</dbReference>
<evidence type="ECO:0000313" key="2">
    <source>
        <dbReference type="EMBL" id="PWW01256.1"/>
    </source>
</evidence>
<dbReference type="CDD" id="cd00081">
    <property type="entry name" value="Hint"/>
    <property type="match status" value="1"/>
</dbReference>
<dbReference type="OrthoDB" id="7191465at2"/>
<reference evidence="2 3" key="1">
    <citation type="submission" date="2018-05" db="EMBL/GenBank/DDBJ databases">
        <title>Genomic Encyclopedia of Type Strains, Phase III (KMG-III): the genomes of soil and plant-associated and newly described type strains.</title>
        <authorList>
            <person name="Whitman W."/>
        </authorList>
    </citation>
    <scope>NUCLEOTIDE SEQUENCE [LARGE SCALE GENOMIC DNA]</scope>
    <source>
        <strain evidence="2 3">CECT 5696</strain>
    </source>
</reference>
<dbReference type="Proteomes" id="UP000246635">
    <property type="component" value="Unassembled WGS sequence"/>
</dbReference>
<accession>A0A2V2YTU4</accession>
<dbReference type="InterPro" id="IPR036844">
    <property type="entry name" value="Hint_dom_sf"/>
</dbReference>
<dbReference type="RefSeq" id="WP_110044739.1">
    <property type="nucleotide sequence ID" value="NZ_CP054613.1"/>
</dbReference>
<gene>
    <name evidence="2" type="ORF">DFQ01_110146</name>
</gene>
<evidence type="ECO:0000313" key="3">
    <source>
        <dbReference type="Proteomes" id="UP000246635"/>
    </source>
</evidence>
<dbReference type="InterPro" id="IPR028992">
    <property type="entry name" value="Hedgehog/Intein_dom"/>
</dbReference>
<sequence length="718" mass="78966">MAWEDCVANIKRNYAGKRVEEISTVNWSGVSQDAIYNDTFRNGDPFFLICPDRHCVDFVNTTPADHALCQCKDINGNPIPDCTPPSALYPEKASVCLNIQNPKQYNAKSGKSCYNQPNGDWNQLTCYCCCSCFANGTRIGIPNGHKAIEQFLPGDKVLTANMTVQGTGVDLSWSAATVKFSNGTGPDGHQSAMIWIRHGEEGMIIVTPDHLFLMPNGKLKRADRLVPGNDRLVSADGMPIMIHEVSIGEYHGGVHHISTDKAFDGSIDGHLLIAEGVVSGDFMLQVYAPRLKELHFVDDHDSLPKIGSPEYEANNAHLQGGVYRSFKTAEPVQNTVPQQPQKFYVHGQRVTAIPDNTAKFLSTQQERDLDNNADKQNFTDVGIGNAMIQYVLKLFRGFYSDIVFYHDIGRLETNGYAFEQYGKKIIVISGGLTRIKDLSQEGLAVILAHLITRLQKIAPLGNDGYTSVGMADYYATNVLRNVYFGQAYNQALGEGLEQIRNDIFAHIESAQDQYEEDPFAPTTDTRLDAFAAGDGMQYPPEGIGGPVQFALQVESALALPNTLNTYSFITEDISHETSIELFECLQTNKVLDDQGGVAADFTVDTDLMFVFSSLDMSNSFKRLLTEQVRYVLLHAGASVKIRVSLPLNAVTAMNAANYSFVPEACVLAVRVSTVDPSVTVTAGLKRGIEYVLTVSNLVRAEDGSTLDPEHSSVSFKWE</sequence>
<dbReference type="EMBL" id="QGTQ01000010">
    <property type="protein sequence ID" value="PWW01256.1"/>
    <property type="molecule type" value="Genomic_DNA"/>
</dbReference>
<organism evidence="2 3">
    <name type="scientific">Paenibacillus cellulosilyticus</name>
    <dbReference type="NCBI Taxonomy" id="375489"/>
    <lineage>
        <taxon>Bacteria</taxon>
        <taxon>Bacillati</taxon>
        <taxon>Bacillota</taxon>
        <taxon>Bacilli</taxon>
        <taxon>Bacillales</taxon>
        <taxon>Paenibacillaceae</taxon>
        <taxon>Paenibacillus</taxon>
    </lineage>
</organism>
<dbReference type="InterPro" id="IPR003587">
    <property type="entry name" value="Hint_dom_N"/>
</dbReference>
<comment type="caution">
    <text evidence="2">The sequence shown here is derived from an EMBL/GenBank/DDBJ whole genome shotgun (WGS) entry which is preliminary data.</text>
</comment>